<dbReference type="GO" id="GO:0046872">
    <property type="term" value="F:metal ion binding"/>
    <property type="evidence" value="ECO:0007669"/>
    <property type="project" value="InterPro"/>
</dbReference>
<dbReference type="EMBL" id="UINC01001372">
    <property type="protein sequence ID" value="SUZ78973.1"/>
    <property type="molecule type" value="Genomic_DNA"/>
</dbReference>
<proteinExistence type="predicted"/>
<evidence type="ECO:0000259" key="1">
    <source>
        <dbReference type="Pfam" id="PF11716"/>
    </source>
</evidence>
<evidence type="ECO:0000313" key="2">
    <source>
        <dbReference type="EMBL" id="SUZ78973.1"/>
    </source>
</evidence>
<dbReference type="Pfam" id="PF11716">
    <property type="entry name" value="MDMPI_N"/>
    <property type="match status" value="1"/>
</dbReference>
<dbReference type="Gene3D" id="1.20.120.450">
    <property type="entry name" value="dinb family like domain"/>
    <property type="match status" value="1"/>
</dbReference>
<gene>
    <name evidence="2" type="ORF">METZ01_LOCUS31827</name>
</gene>
<dbReference type="InterPro" id="IPR024344">
    <property type="entry name" value="MDMPI_metal-binding"/>
</dbReference>
<sequence length="262" mass="28945">MGQRELTINNLDACWNSVVDFLSNITDQQWETQSLCPAWNIKGVAAHMVAVEQVLSNWVPTGLDTPPPFQDGEEHFGAAMKMSGGDLVAHMQRTFDVRRANLAETTDEDFQTESMTPVGPSTYGRFMAIREFDFWMHERDCRTPLSLEIDNGGPAAEMALNEVHLSIGYIVGKKIGLTEGQSIHFDITGAVDRDIYVVVDGRATETDALDHPTLTLHCDSMAFMNQACGRIDPEIPIAGGQISWSGDEELGAHAARNLRFTM</sequence>
<accession>A0A381QN44</accession>
<protein>
    <recommendedName>
        <fullName evidence="1">Mycothiol-dependent maleylpyruvate isomerase metal-binding domain-containing protein</fullName>
    </recommendedName>
</protein>
<feature type="domain" description="Mycothiol-dependent maleylpyruvate isomerase metal-binding" evidence="1">
    <location>
        <begin position="11"/>
        <end position="140"/>
    </location>
</feature>
<organism evidence="2">
    <name type="scientific">marine metagenome</name>
    <dbReference type="NCBI Taxonomy" id="408172"/>
    <lineage>
        <taxon>unclassified sequences</taxon>
        <taxon>metagenomes</taxon>
        <taxon>ecological metagenomes</taxon>
    </lineage>
</organism>
<reference evidence="2" key="1">
    <citation type="submission" date="2018-05" db="EMBL/GenBank/DDBJ databases">
        <authorList>
            <person name="Lanie J.A."/>
            <person name="Ng W.-L."/>
            <person name="Kazmierczak K.M."/>
            <person name="Andrzejewski T.M."/>
            <person name="Davidsen T.M."/>
            <person name="Wayne K.J."/>
            <person name="Tettelin H."/>
            <person name="Glass J.I."/>
            <person name="Rusch D."/>
            <person name="Podicherti R."/>
            <person name="Tsui H.-C.T."/>
            <person name="Winkler M.E."/>
        </authorList>
    </citation>
    <scope>NUCLEOTIDE SEQUENCE</scope>
</reference>
<name>A0A381QN44_9ZZZZ</name>
<dbReference type="InterPro" id="IPR017517">
    <property type="entry name" value="Maleyloyr_isom"/>
</dbReference>
<dbReference type="AlphaFoldDB" id="A0A381QN44"/>
<dbReference type="NCBIfam" id="TIGR03083">
    <property type="entry name" value="maleylpyruvate isomerase family mycothiol-dependent enzyme"/>
    <property type="match status" value="1"/>
</dbReference>
<dbReference type="InterPro" id="IPR034660">
    <property type="entry name" value="DinB/YfiT-like"/>
</dbReference>
<dbReference type="SUPFAM" id="SSF109854">
    <property type="entry name" value="DinB/YfiT-like putative metalloenzymes"/>
    <property type="match status" value="1"/>
</dbReference>